<dbReference type="AlphaFoldDB" id="A0A1G2C986"/>
<dbReference type="Pfam" id="PF04932">
    <property type="entry name" value="Wzy_C"/>
    <property type="match status" value="1"/>
</dbReference>
<keyword evidence="3 5" id="KW-1133">Transmembrane helix</keyword>
<evidence type="ECO:0000259" key="6">
    <source>
        <dbReference type="Pfam" id="PF04932"/>
    </source>
</evidence>
<feature type="transmembrane region" description="Helical" evidence="5">
    <location>
        <begin position="222"/>
        <end position="238"/>
    </location>
</feature>
<evidence type="ECO:0000256" key="5">
    <source>
        <dbReference type="SAM" id="Phobius"/>
    </source>
</evidence>
<feature type="transmembrane region" description="Helical" evidence="5">
    <location>
        <begin position="374"/>
        <end position="398"/>
    </location>
</feature>
<feature type="transmembrane region" description="Helical" evidence="5">
    <location>
        <begin position="134"/>
        <end position="154"/>
    </location>
</feature>
<name>A0A1G2C986_9BACT</name>
<evidence type="ECO:0000256" key="4">
    <source>
        <dbReference type="ARBA" id="ARBA00023136"/>
    </source>
</evidence>
<evidence type="ECO:0000256" key="1">
    <source>
        <dbReference type="ARBA" id="ARBA00004141"/>
    </source>
</evidence>
<accession>A0A1G2C986</accession>
<dbReference type="EMBL" id="MHKX01000020">
    <property type="protein sequence ID" value="OGY97948.1"/>
    <property type="molecule type" value="Genomic_DNA"/>
</dbReference>
<feature type="transmembrane region" description="Helical" evidence="5">
    <location>
        <begin position="107"/>
        <end position="125"/>
    </location>
</feature>
<gene>
    <name evidence="7" type="ORF">A2855_01620</name>
</gene>
<comment type="caution">
    <text evidence="7">The sequence shown here is derived from an EMBL/GenBank/DDBJ whole genome shotgun (WGS) entry which is preliminary data.</text>
</comment>
<feature type="domain" description="O-antigen ligase-related" evidence="6">
    <location>
        <begin position="227"/>
        <end position="387"/>
    </location>
</feature>
<feature type="transmembrane region" description="Helical" evidence="5">
    <location>
        <begin position="268"/>
        <end position="286"/>
    </location>
</feature>
<dbReference type="InterPro" id="IPR007016">
    <property type="entry name" value="O-antigen_ligase-rel_domated"/>
</dbReference>
<reference evidence="7 8" key="1">
    <citation type="journal article" date="2016" name="Nat. Commun.">
        <title>Thousands of microbial genomes shed light on interconnected biogeochemical processes in an aquifer system.</title>
        <authorList>
            <person name="Anantharaman K."/>
            <person name="Brown C.T."/>
            <person name="Hug L.A."/>
            <person name="Sharon I."/>
            <person name="Castelle C.J."/>
            <person name="Probst A.J."/>
            <person name="Thomas B.C."/>
            <person name="Singh A."/>
            <person name="Wilkins M.J."/>
            <person name="Karaoz U."/>
            <person name="Brodie E.L."/>
            <person name="Williams K.H."/>
            <person name="Hubbard S.S."/>
            <person name="Banfield J.F."/>
        </authorList>
    </citation>
    <scope>NUCLEOTIDE SEQUENCE [LARGE SCALE GENOMIC DNA]</scope>
</reference>
<evidence type="ECO:0000313" key="8">
    <source>
        <dbReference type="Proteomes" id="UP000179059"/>
    </source>
</evidence>
<evidence type="ECO:0000313" key="7">
    <source>
        <dbReference type="EMBL" id="OGY97948.1"/>
    </source>
</evidence>
<feature type="transmembrane region" description="Helical" evidence="5">
    <location>
        <begin position="193"/>
        <end position="210"/>
    </location>
</feature>
<dbReference type="STRING" id="1798647.A2855_01620"/>
<dbReference type="Proteomes" id="UP000179059">
    <property type="component" value="Unassembled WGS sequence"/>
</dbReference>
<sequence length="469" mass="53049">MLFKTSKFFLHAAAFAVIIVTTSTLFPFIVGKYAWFRAMVDLALIAFFAGLIFNPVEAKQYLARLKQLFRSPVVIAITAFAASFVLAGIFGVRPSYSFWSNFERGEGGLQILNLYAFFVLLVTLFREDRDWRKMFWLSMAAASLMILYGVLAGFTCYSGTQQIPCNIGGWGGIGPHFASPGFRFQGSLGNSEYVPGYLVFMLFFASYLLLGTKRSWKSPQSLAILAFLLLFFVFSVMSGTRGAFLGLMAGLLAAVIYIGFYRKVWRKWLALGAILALLAVVLLVQFRNVPFIQKIPGVSSITRLTFSSHDLADLTTRFVMWDTAVQGWKERPLLGWGPENFLMLFDKHYEIRYYNPENGFGAWFDRAHSTLFDYLAQIGLLGLLSYLAIFLFLALLLLKKRWHEAAKSDPQRTVMQGLFLGILVTYLVQGTVLFDVFALYLPLFTLFAFAMYYFPPAAQSEWQPHKLPS</sequence>
<feature type="transmembrane region" description="Helical" evidence="5">
    <location>
        <begin position="244"/>
        <end position="261"/>
    </location>
</feature>
<dbReference type="PANTHER" id="PTHR37422:SF13">
    <property type="entry name" value="LIPOPOLYSACCHARIDE BIOSYNTHESIS PROTEIN PA4999-RELATED"/>
    <property type="match status" value="1"/>
</dbReference>
<proteinExistence type="predicted"/>
<feature type="transmembrane region" description="Helical" evidence="5">
    <location>
        <begin position="9"/>
        <end position="29"/>
    </location>
</feature>
<dbReference type="GO" id="GO:0016020">
    <property type="term" value="C:membrane"/>
    <property type="evidence" value="ECO:0007669"/>
    <property type="project" value="UniProtKB-SubCell"/>
</dbReference>
<comment type="subcellular location">
    <subcellularLocation>
        <location evidence="1">Membrane</location>
        <topology evidence="1">Multi-pass membrane protein</topology>
    </subcellularLocation>
</comment>
<organism evidence="7 8">
    <name type="scientific">Candidatus Liptonbacteria bacterium RIFCSPHIGHO2_01_FULL_57_28</name>
    <dbReference type="NCBI Taxonomy" id="1798647"/>
    <lineage>
        <taxon>Bacteria</taxon>
        <taxon>Candidatus Liptoniibacteriota</taxon>
    </lineage>
</organism>
<dbReference type="InterPro" id="IPR051533">
    <property type="entry name" value="WaaL-like"/>
</dbReference>
<dbReference type="PANTHER" id="PTHR37422">
    <property type="entry name" value="TEICHURONIC ACID BIOSYNTHESIS PROTEIN TUAE"/>
    <property type="match status" value="1"/>
</dbReference>
<evidence type="ECO:0000256" key="3">
    <source>
        <dbReference type="ARBA" id="ARBA00022989"/>
    </source>
</evidence>
<keyword evidence="2 5" id="KW-0812">Transmembrane</keyword>
<feature type="transmembrane region" description="Helical" evidence="5">
    <location>
        <begin position="419"/>
        <end position="452"/>
    </location>
</feature>
<feature type="transmembrane region" description="Helical" evidence="5">
    <location>
        <begin position="68"/>
        <end position="92"/>
    </location>
</feature>
<keyword evidence="4 5" id="KW-0472">Membrane</keyword>
<protein>
    <recommendedName>
        <fullName evidence="6">O-antigen ligase-related domain-containing protein</fullName>
    </recommendedName>
</protein>
<feature type="transmembrane region" description="Helical" evidence="5">
    <location>
        <begin position="35"/>
        <end position="56"/>
    </location>
</feature>
<evidence type="ECO:0000256" key="2">
    <source>
        <dbReference type="ARBA" id="ARBA00022692"/>
    </source>
</evidence>